<dbReference type="Pfam" id="PF05343">
    <property type="entry name" value="Peptidase_M42"/>
    <property type="match status" value="1"/>
</dbReference>
<dbReference type="eggNOG" id="COG1363">
    <property type="taxonomic scope" value="Bacteria"/>
</dbReference>
<dbReference type="Proteomes" id="UP000001661">
    <property type="component" value="Chromosome"/>
</dbReference>
<proteinExistence type="inferred from homology"/>
<feature type="active site" description="Proton acceptor" evidence="7">
    <location>
        <position position="209"/>
    </location>
</feature>
<evidence type="ECO:0000256" key="5">
    <source>
        <dbReference type="ARBA" id="ARBA00022801"/>
    </source>
</evidence>
<dbReference type="InterPro" id="IPR008007">
    <property type="entry name" value="Peptidase_M42"/>
</dbReference>
<feature type="binding site" evidence="8">
    <location>
        <position position="232"/>
    </location>
    <ligand>
        <name>Zn(2+)</name>
        <dbReference type="ChEBI" id="CHEBI:29105"/>
        <label>1</label>
    </ligand>
</feature>
<dbReference type="GO" id="GO:0046872">
    <property type="term" value="F:metal ion binding"/>
    <property type="evidence" value="ECO:0007669"/>
    <property type="project" value="UniProtKB-UniRule"/>
</dbReference>
<keyword evidence="2" id="KW-0031">Aminopeptidase</keyword>
<gene>
    <name evidence="9" type="ordered locus">Acear_1295</name>
</gene>
<comment type="cofactor">
    <cofactor evidence="8">
        <name>a divalent metal cation</name>
        <dbReference type="ChEBI" id="CHEBI:60240"/>
    </cofactor>
    <text evidence="8">Binds 2 divalent metal cations per subunit.</text>
</comment>
<dbReference type="PIRSF" id="PIRSF001123">
    <property type="entry name" value="PepA_GA"/>
    <property type="match status" value="1"/>
</dbReference>
<organism evidence="9 10">
    <name type="scientific">Acetohalobium arabaticum (strain ATCC 49924 / DSM 5501 / Z-7288)</name>
    <dbReference type="NCBI Taxonomy" id="574087"/>
    <lineage>
        <taxon>Bacteria</taxon>
        <taxon>Bacillati</taxon>
        <taxon>Bacillota</taxon>
        <taxon>Clostridia</taxon>
        <taxon>Halanaerobiales</taxon>
        <taxon>Halobacteroidaceae</taxon>
        <taxon>Acetohalobium</taxon>
    </lineage>
</organism>
<protein>
    <submittedName>
        <fullName evidence="9">Peptidase M42 family protein</fullName>
    </submittedName>
</protein>
<dbReference type="EMBL" id="CP002105">
    <property type="protein sequence ID" value="ADL12808.1"/>
    <property type="molecule type" value="Genomic_DNA"/>
</dbReference>
<dbReference type="PANTHER" id="PTHR32481:SF0">
    <property type="entry name" value="AMINOPEPTIDASE YPDE-RELATED"/>
    <property type="match status" value="1"/>
</dbReference>
<dbReference type="SUPFAM" id="SSF53187">
    <property type="entry name" value="Zn-dependent exopeptidases"/>
    <property type="match status" value="1"/>
</dbReference>
<evidence type="ECO:0000256" key="1">
    <source>
        <dbReference type="ARBA" id="ARBA00006272"/>
    </source>
</evidence>
<name>D9QQL7_ACEAZ</name>
<dbReference type="AlphaFoldDB" id="D9QQL7"/>
<feature type="binding site" evidence="8">
    <location>
        <position position="316"/>
    </location>
    <ligand>
        <name>Zn(2+)</name>
        <dbReference type="ChEBI" id="CHEBI:29105"/>
        <label>2</label>
    </ligand>
</feature>
<dbReference type="PANTHER" id="PTHR32481">
    <property type="entry name" value="AMINOPEPTIDASE"/>
    <property type="match status" value="1"/>
</dbReference>
<dbReference type="OrthoDB" id="9772053at2"/>
<dbReference type="HOGENOM" id="CLU_047249_1_0_9"/>
<evidence type="ECO:0000313" key="10">
    <source>
        <dbReference type="Proteomes" id="UP000001661"/>
    </source>
</evidence>
<dbReference type="GO" id="GO:0006508">
    <property type="term" value="P:proteolysis"/>
    <property type="evidence" value="ECO:0007669"/>
    <property type="project" value="UniProtKB-KW"/>
</dbReference>
<evidence type="ECO:0000256" key="3">
    <source>
        <dbReference type="ARBA" id="ARBA00022670"/>
    </source>
</evidence>
<feature type="binding site" evidence="8">
    <location>
        <position position="210"/>
    </location>
    <ligand>
        <name>Zn(2+)</name>
        <dbReference type="ChEBI" id="CHEBI:29105"/>
        <label>2</label>
    </ligand>
</feature>
<dbReference type="InterPro" id="IPR023367">
    <property type="entry name" value="Peptidase_M42_dom2"/>
</dbReference>
<reference evidence="9 10" key="1">
    <citation type="journal article" date="2010" name="Stand. Genomic Sci.">
        <title>Complete genome sequence of Acetohalobium arabaticum type strain (Z-7288).</title>
        <authorList>
            <person name="Sikorski J."/>
            <person name="Lapidus A."/>
            <person name="Chertkov O."/>
            <person name="Lucas S."/>
            <person name="Copeland A."/>
            <person name="Glavina Del Rio T."/>
            <person name="Nolan M."/>
            <person name="Tice H."/>
            <person name="Cheng J.F."/>
            <person name="Han C."/>
            <person name="Brambilla E."/>
            <person name="Pitluck S."/>
            <person name="Liolios K."/>
            <person name="Ivanova N."/>
            <person name="Mavromatis K."/>
            <person name="Mikhailova N."/>
            <person name="Pati A."/>
            <person name="Bruce D."/>
            <person name="Detter C."/>
            <person name="Tapia R."/>
            <person name="Goodwin L."/>
            <person name="Chen A."/>
            <person name="Palaniappan K."/>
            <person name="Land M."/>
            <person name="Hauser L."/>
            <person name="Chang Y.J."/>
            <person name="Jeffries C.D."/>
            <person name="Rohde M."/>
            <person name="Goker M."/>
            <person name="Spring S."/>
            <person name="Woyke T."/>
            <person name="Bristow J."/>
            <person name="Eisen J.A."/>
            <person name="Markowitz V."/>
            <person name="Hugenholtz P."/>
            <person name="Kyrpides N.C."/>
            <person name="Klenk H.P."/>
        </authorList>
    </citation>
    <scope>NUCLEOTIDE SEQUENCE [LARGE SCALE GENOMIC DNA]</scope>
    <source>
        <strain evidence="10">ATCC 49924 / DSM 5501 / Z-7288</strain>
    </source>
</reference>
<evidence type="ECO:0000256" key="4">
    <source>
        <dbReference type="ARBA" id="ARBA00022723"/>
    </source>
</evidence>
<evidence type="ECO:0000256" key="6">
    <source>
        <dbReference type="PIRNR" id="PIRNR001123"/>
    </source>
</evidence>
<keyword evidence="3" id="KW-0645">Protease</keyword>
<dbReference type="KEGG" id="aar:Acear_1295"/>
<dbReference type="GO" id="GO:0004177">
    <property type="term" value="F:aminopeptidase activity"/>
    <property type="evidence" value="ECO:0007669"/>
    <property type="project" value="UniProtKB-UniRule"/>
</dbReference>
<evidence type="ECO:0000256" key="8">
    <source>
        <dbReference type="PIRSR" id="PIRSR001123-2"/>
    </source>
</evidence>
<evidence type="ECO:0000313" key="9">
    <source>
        <dbReference type="EMBL" id="ADL12808.1"/>
    </source>
</evidence>
<dbReference type="Gene3D" id="2.40.30.40">
    <property type="entry name" value="Peptidase M42, domain 2"/>
    <property type="match status" value="1"/>
</dbReference>
<accession>D9QQL7</accession>
<evidence type="ECO:0000256" key="2">
    <source>
        <dbReference type="ARBA" id="ARBA00022438"/>
    </source>
</evidence>
<dbReference type="InterPro" id="IPR051464">
    <property type="entry name" value="Peptidase_M42_aminopept"/>
</dbReference>
<sequence>MENRDFLEKLSGYTGVSGREEKVAEIIRGSFSDYTDEIKTDTLGNLIALKEGEDKRKDKLQIMLAAHMDEIGLMVKDIDDDGFIKFTTVGGIDQRTLVGQEVTIYGKKAIKGIIGAKPPHVQEKEERNKAVKIEDMYIDVGRDNKEVTDLVSVGDLAVIERRFSELDGNRVSGKALDDRSGVTVILECLKELQRLHHTADVYPTATVQEEVGVRGATTSTYGIVPDIGIVIDVGHGKMPGTSEEDTAKLGDGPVIVLGPQIHPKLHKKLKEIANEYEIPYQINAETTPRGTDAFAVQVTRSGIPTALISIPLRYMHTSVETLDLTDIKQAGRLLANFINQVDAEFVEGLRCF</sequence>
<dbReference type="SUPFAM" id="SSF101821">
    <property type="entry name" value="Aminopeptidase/glucanase lid domain"/>
    <property type="match status" value="1"/>
</dbReference>
<dbReference type="Gene3D" id="3.40.630.10">
    <property type="entry name" value="Zn peptidases"/>
    <property type="match status" value="1"/>
</dbReference>
<feature type="binding site" evidence="8">
    <location>
        <position position="67"/>
    </location>
    <ligand>
        <name>Zn(2+)</name>
        <dbReference type="ChEBI" id="CHEBI:29105"/>
        <label>1</label>
    </ligand>
</feature>
<dbReference type="RefSeq" id="WP_013278254.1">
    <property type="nucleotide sequence ID" value="NC_014378.1"/>
</dbReference>
<comment type="similarity">
    <text evidence="1 6">Belongs to the peptidase M42 family.</text>
</comment>
<evidence type="ECO:0000256" key="7">
    <source>
        <dbReference type="PIRSR" id="PIRSR001123-1"/>
    </source>
</evidence>
<dbReference type="CDD" id="cd05656">
    <property type="entry name" value="M42_Frv"/>
    <property type="match status" value="1"/>
</dbReference>
<keyword evidence="10" id="KW-1185">Reference proteome</keyword>
<dbReference type="STRING" id="574087.Acear_1295"/>
<feature type="binding site" evidence="8">
    <location>
        <position position="177"/>
    </location>
    <ligand>
        <name>Zn(2+)</name>
        <dbReference type="ChEBI" id="CHEBI:29105"/>
        <label>2</label>
    </ligand>
</feature>
<keyword evidence="5" id="KW-0378">Hydrolase</keyword>
<keyword evidence="4 8" id="KW-0479">Metal-binding</keyword>
<feature type="binding site" evidence="8">
    <location>
        <position position="177"/>
    </location>
    <ligand>
        <name>Zn(2+)</name>
        <dbReference type="ChEBI" id="CHEBI:29105"/>
        <label>1</label>
    </ligand>
</feature>